<feature type="compositionally biased region" description="Basic and acidic residues" evidence="2">
    <location>
        <begin position="223"/>
        <end position="233"/>
    </location>
</feature>
<dbReference type="EMBL" id="NJBN01000001">
    <property type="protein sequence ID" value="TKJ42344.1"/>
    <property type="molecule type" value="Genomic_DNA"/>
</dbReference>
<feature type="repeat" description="TPR" evidence="1">
    <location>
        <begin position="93"/>
        <end position="126"/>
    </location>
</feature>
<dbReference type="PROSITE" id="PS50293">
    <property type="entry name" value="TPR_REGION"/>
    <property type="match status" value="1"/>
</dbReference>
<feature type="compositionally biased region" description="Low complexity" evidence="2">
    <location>
        <begin position="147"/>
        <end position="190"/>
    </location>
</feature>
<accession>A0A532V566</accession>
<protein>
    <submittedName>
        <fullName evidence="4">Uncharacterized protein</fullName>
    </submittedName>
</protein>
<evidence type="ECO:0000313" key="5">
    <source>
        <dbReference type="Proteomes" id="UP000319619"/>
    </source>
</evidence>
<dbReference type="SUPFAM" id="SSF48452">
    <property type="entry name" value="TPR-like"/>
    <property type="match status" value="1"/>
</dbReference>
<evidence type="ECO:0000256" key="1">
    <source>
        <dbReference type="PROSITE-ProRule" id="PRU00339"/>
    </source>
</evidence>
<dbReference type="Proteomes" id="UP000319619">
    <property type="component" value="Unassembled WGS sequence"/>
</dbReference>
<dbReference type="SMART" id="SM00028">
    <property type="entry name" value="TPR"/>
    <property type="match status" value="3"/>
</dbReference>
<feature type="chain" id="PRO_5021898599" evidence="3">
    <location>
        <begin position="22"/>
        <end position="246"/>
    </location>
</feature>
<keyword evidence="1" id="KW-0802">TPR repeat</keyword>
<feature type="compositionally biased region" description="Low complexity" evidence="2">
    <location>
        <begin position="197"/>
        <end position="207"/>
    </location>
</feature>
<dbReference type="Pfam" id="PF00515">
    <property type="entry name" value="TPR_1"/>
    <property type="match status" value="1"/>
</dbReference>
<dbReference type="PROSITE" id="PS50005">
    <property type="entry name" value="TPR"/>
    <property type="match status" value="1"/>
</dbReference>
<gene>
    <name evidence="4" type="ORF">CEE37_01290</name>
</gene>
<evidence type="ECO:0000256" key="3">
    <source>
        <dbReference type="SAM" id="SignalP"/>
    </source>
</evidence>
<keyword evidence="3" id="KW-0732">Signal</keyword>
<name>A0A532V566_UNCL8</name>
<sequence length="246" mass="28004">MNGKILNIVALLLLLPTLCQANWRSKVRAGDKLYEKGQYNDALVEYLDALSQEGDTTRISFGLGNILHAQEKFPEAGQAFQNSLISSDNLVRADALYNLGNALIGSQQIQEAVEAYKSALKLNSGQRDYLHNLELALHMLENPPPQQQQQQDQNDQQNQDQNEQQQQDQQDQQQQDQQEQQQDQQSQQEQTPEEQQDTQQQEQPQPETMSKEDAERLLNALQSDEKEVQENLHRQPAAASGKGKDW</sequence>
<dbReference type="InterPro" id="IPR011990">
    <property type="entry name" value="TPR-like_helical_dom_sf"/>
</dbReference>
<proteinExistence type="predicted"/>
<organism evidence="4 5">
    <name type="scientific">candidate division LCP-89 bacterium B3_LCP</name>
    <dbReference type="NCBI Taxonomy" id="2012998"/>
    <lineage>
        <taxon>Bacteria</taxon>
        <taxon>Pseudomonadati</taxon>
        <taxon>Bacteria division LCP-89</taxon>
    </lineage>
</organism>
<dbReference type="Gene3D" id="1.25.40.10">
    <property type="entry name" value="Tetratricopeptide repeat domain"/>
    <property type="match status" value="1"/>
</dbReference>
<feature type="signal peptide" evidence="3">
    <location>
        <begin position="1"/>
        <end position="21"/>
    </location>
</feature>
<dbReference type="InterPro" id="IPR019734">
    <property type="entry name" value="TPR_rpt"/>
</dbReference>
<dbReference type="AlphaFoldDB" id="A0A532V566"/>
<reference evidence="4 5" key="1">
    <citation type="submission" date="2017-06" db="EMBL/GenBank/DDBJ databases">
        <title>Novel microbial phyla capable of carbon fixation and sulfur reduction in deep-sea sediments.</title>
        <authorList>
            <person name="Huang J."/>
            <person name="Baker B."/>
            <person name="Wang Y."/>
        </authorList>
    </citation>
    <scope>NUCLEOTIDE SEQUENCE [LARGE SCALE GENOMIC DNA]</scope>
    <source>
        <strain evidence="4">B3_LCP</strain>
    </source>
</reference>
<dbReference type="Pfam" id="PF13414">
    <property type="entry name" value="TPR_11"/>
    <property type="match status" value="1"/>
</dbReference>
<evidence type="ECO:0000313" key="4">
    <source>
        <dbReference type="EMBL" id="TKJ42344.1"/>
    </source>
</evidence>
<comment type="caution">
    <text evidence="4">The sequence shown here is derived from an EMBL/GenBank/DDBJ whole genome shotgun (WGS) entry which is preliminary data.</text>
</comment>
<feature type="region of interest" description="Disordered" evidence="2">
    <location>
        <begin position="144"/>
        <end position="246"/>
    </location>
</feature>
<evidence type="ECO:0000256" key="2">
    <source>
        <dbReference type="SAM" id="MobiDB-lite"/>
    </source>
</evidence>